<comment type="caution">
    <text evidence="2">The sequence shown here is derived from an EMBL/GenBank/DDBJ whole genome shotgun (WGS) entry which is preliminary data.</text>
</comment>
<sequence>MREKRSGKMDTEATKEEEAMQSRGKPNLETVEVIPIHFKSKSKEEIVQNGKDGGRGNSIVGKHVRHHGDLVVDGGIRPKEEAELFGYRAHMPPVDEWVENELIAA</sequence>
<feature type="region of interest" description="Disordered" evidence="1">
    <location>
        <begin position="42"/>
        <end position="65"/>
    </location>
</feature>
<name>A0A9P7KJ86_9AGAR</name>
<organism evidence="2 3">
    <name type="scientific">Sphagnurus paluster</name>
    <dbReference type="NCBI Taxonomy" id="117069"/>
    <lineage>
        <taxon>Eukaryota</taxon>
        <taxon>Fungi</taxon>
        <taxon>Dikarya</taxon>
        <taxon>Basidiomycota</taxon>
        <taxon>Agaricomycotina</taxon>
        <taxon>Agaricomycetes</taxon>
        <taxon>Agaricomycetidae</taxon>
        <taxon>Agaricales</taxon>
        <taxon>Tricholomatineae</taxon>
        <taxon>Lyophyllaceae</taxon>
        <taxon>Sphagnurus</taxon>
    </lineage>
</organism>
<feature type="region of interest" description="Disordered" evidence="1">
    <location>
        <begin position="1"/>
        <end position="30"/>
    </location>
</feature>
<feature type="compositionally biased region" description="Basic and acidic residues" evidence="1">
    <location>
        <begin position="1"/>
        <end position="20"/>
    </location>
</feature>
<evidence type="ECO:0000313" key="3">
    <source>
        <dbReference type="Proteomes" id="UP000717328"/>
    </source>
</evidence>
<reference evidence="2" key="1">
    <citation type="submission" date="2021-02" db="EMBL/GenBank/DDBJ databases">
        <authorList>
            <person name="Nieuwenhuis M."/>
            <person name="Van De Peppel L.J.J."/>
        </authorList>
    </citation>
    <scope>NUCLEOTIDE SEQUENCE</scope>
    <source>
        <strain evidence="2">D49</strain>
    </source>
</reference>
<dbReference type="EMBL" id="JABCKI010000134">
    <property type="protein sequence ID" value="KAG5652363.1"/>
    <property type="molecule type" value="Genomic_DNA"/>
</dbReference>
<proteinExistence type="predicted"/>
<evidence type="ECO:0000313" key="2">
    <source>
        <dbReference type="EMBL" id="KAG5652363.1"/>
    </source>
</evidence>
<gene>
    <name evidence="2" type="ORF">H0H81_005265</name>
</gene>
<evidence type="ECO:0000256" key="1">
    <source>
        <dbReference type="SAM" id="MobiDB-lite"/>
    </source>
</evidence>
<dbReference type="Proteomes" id="UP000717328">
    <property type="component" value="Unassembled WGS sequence"/>
</dbReference>
<accession>A0A9P7KJ86</accession>
<reference evidence="2" key="2">
    <citation type="submission" date="2021-10" db="EMBL/GenBank/DDBJ databases">
        <title>Phylogenomics reveals ancestral predisposition of the termite-cultivated fungus Termitomyces towards a domesticated lifestyle.</title>
        <authorList>
            <person name="Auxier B."/>
            <person name="Grum-Grzhimaylo A."/>
            <person name="Cardenas M.E."/>
            <person name="Lodge J.D."/>
            <person name="Laessoe T."/>
            <person name="Pedersen O."/>
            <person name="Smith M.E."/>
            <person name="Kuyper T.W."/>
            <person name="Franco-Molano E.A."/>
            <person name="Baroni T.J."/>
            <person name="Aanen D.K."/>
        </authorList>
    </citation>
    <scope>NUCLEOTIDE SEQUENCE</scope>
    <source>
        <strain evidence="2">D49</strain>
    </source>
</reference>
<keyword evidence="3" id="KW-1185">Reference proteome</keyword>
<protein>
    <submittedName>
        <fullName evidence="2">Uncharacterized protein</fullName>
    </submittedName>
</protein>
<dbReference type="AlphaFoldDB" id="A0A9P7KJ86"/>